<feature type="transmembrane region" description="Helical" evidence="1">
    <location>
        <begin position="298"/>
        <end position="318"/>
    </location>
</feature>
<feature type="transmembrane region" description="Helical" evidence="1">
    <location>
        <begin position="44"/>
        <end position="65"/>
    </location>
</feature>
<keyword evidence="1" id="KW-0472">Membrane</keyword>
<accession>A0A226EQ54</accession>
<feature type="transmembrane region" description="Helical" evidence="1">
    <location>
        <begin position="77"/>
        <end position="96"/>
    </location>
</feature>
<keyword evidence="3" id="KW-1185">Reference proteome</keyword>
<keyword evidence="1" id="KW-0812">Transmembrane</keyword>
<gene>
    <name evidence="2" type="ORF">Fcan01_05665</name>
</gene>
<keyword evidence="1" id="KW-1133">Transmembrane helix</keyword>
<evidence type="ECO:0000256" key="1">
    <source>
        <dbReference type="SAM" id="Phobius"/>
    </source>
</evidence>
<sequence>MMLTEKFYNVFVTQIRIFSLFCAIPYRWDDTSAKLRAASFVTTWIWKCLSLIQIRYAIFLIVRLVQSFMDPDYSSAAKLAIFGWVSLHNCSAVWYIPLFFKRDMIMEVFNFMIDFERRDLDYPRPKRSQREEDCLYFLHLISTILTVVVPYVIPFAFWLHPCAPQFLSSMVLTCPSRGNWTWTFLILKLLFLAVEIIASQQMVLHTIFMLFTCYYLMISSLGAYLEYIKTIRLNHFHFRPLFVKKLTLYRRLQLLTTIINECFHTTLLLFKIILSTVLMTLIYFFVKLFRPDTVFPVIGQVCIHLSLMAALCTLYLVYGTAGKIYRNSEKVVTQWKRLGQINRLQWIRINFQAMQPIAIRMGYGSFAFIKPCTWLSVIYFCVKHVVLLLIMSGDHLTTVFERYNNIKERG</sequence>
<name>A0A226EQ54_FOLCA</name>
<reference evidence="2 3" key="1">
    <citation type="submission" date="2015-12" db="EMBL/GenBank/DDBJ databases">
        <title>The genome of Folsomia candida.</title>
        <authorList>
            <person name="Faddeeva A."/>
            <person name="Derks M.F."/>
            <person name="Anvar Y."/>
            <person name="Smit S."/>
            <person name="Van Straalen N."/>
            <person name="Roelofs D."/>
        </authorList>
    </citation>
    <scope>NUCLEOTIDE SEQUENCE [LARGE SCALE GENOMIC DNA]</scope>
    <source>
        <strain evidence="2 3">VU population</strain>
        <tissue evidence="2">Whole body</tissue>
    </source>
</reference>
<feature type="transmembrane region" description="Helical" evidence="1">
    <location>
        <begin position="268"/>
        <end position="286"/>
    </location>
</feature>
<evidence type="ECO:0000313" key="2">
    <source>
        <dbReference type="EMBL" id="OXA59753.1"/>
    </source>
</evidence>
<evidence type="ECO:0008006" key="4">
    <source>
        <dbReference type="Google" id="ProtNLM"/>
    </source>
</evidence>
<dbReference type="EMBL" id="LNIX01000002">
    <property type="protein sequence ID" value="OXA59753.1"/>
    <property type="molecule type" value="Genomic_DNA"/>
</dbReference>
<feature type="transmembrane region" description="Helical" evidence="1">
    <location>
        <begin position="7"/>
        <end position="28"/>
    </location>
</feature>
<feature type="transmembrane region" description="Helical" evidence="1">
    <location>
        <begin position="136"/>
        <end position="159"/>
    </location>
</feature>
<organism evidence="2 3">
    <name type="scientific">Folsomia candida</name>
    <name type="common">Springtail</name>
    <dbReference type="NCBI Taxonomy" id="158441"/>
    <lineage>
        <taxon>Eukaryota</taxon>
        <taxon>Metazoa</taxon>
        <taxon>Ecdysozoa</taxon>
        <taxon>Arthropoda</taxon>
        <taxon>Hexapoda</taxon>
        <taxon>Collembola</taxon>
        <taxon>Entomobryomorpha</taxon>
        <taxon>Isotomoidea</taxon>
        <taxon>Isotomidae</taxon>
        <taxon>Proisotominae</taxon>
        <taxon>Folsomia</taxon>
    </lineage>
</organism>
<evidence type="ECO:0000313" key="3">
    <source>
        <dbReference type="Proteomes" id="UP000198287"/>
    </source>
</evidence>
<protein>
    <recommendedName>
        <fullName evidence="4">Odorant receptor</fullName>
    </recommendedName>
</protein>
<dbReference type="AlphaFoldDB" id="A0A226EQ54"/>
<proteinExistence type="predicted"/>
<feature type="transmembrane region" description="Helical" evidence="1">
    <location>
        <begin position="204"/>
        <end position="225"/>
    </location>
</feature>
<comment type="caution">
    <text evidence="2">The sequence shown here is derived from an EMBL/GenBank/DDBJ whole genome shotgun (WGS) entry which is preliminary data.</text>
</comment>
<feature type="transmembrane region" description="Helical" evidence="1">
    <location>
        <begin position="180"/>
        <end position="198"/>
    </location>
</feature>
<dbReference type="Proteomes" id="UP000198287">
    <property type="component" value="Unassembled WGS sequence"/>
</dbReference>